<organism evidence="2 3">
    <name type="scientific">Amborella trichopoda</name>
    <dbReference type="NCBI Taxonomy" id="13333"/>
    <lineage>
        <taxon>Eukaryota</taxon>
        <taxon>Viridiplantae</taxon>
        <taxon>Streptophyta</taxon>
        <taxon>Embryophyta</taxon>
        <taxon>Tracheophyta</taxon>
        <taxon>Spermatophyta</taxon>
        <taxon>Magnoliopsida</taxon>
        <taxon>Amborellales</taxon>
        <taxon>Amborellaceae</taxon>
        <taxon>Amborella</taxon>
    </lineage>
</organism>
<sequence>MVVDDYSCVGESNHLSLEEENRREKVINKLCELERRLHELLHTRQQERITELENALECSERRLLEKEIEVITEMIIVG</sequence>
<evidence type="ECO:0000313" key="2">
    <source>
        <dbReference type="EMBL" id="ERM98371.1"/>
    </source>
</evidence>
<accession>W1NP91</accession>
<dbReference type="AlphaFoldDB" id="W1NP91"/>
<proteinExistence type="predicted"/>
<gene>
    <name evidence="2" type="ORF">AMTR_s00072p00021800</name>
</gene>
<feature type="coiled-coil region" evidence="1">
    <location>
        <begin position="42"/>
        <end position="69"/>
    </location>
</feature>
<dbReference type="EMBL" id="KI395332">
    <property type="protein sequence ID" value="ERM98371.1"/>
    <property type="molecule type" value="Genomic_DNA"/>
</dbReference>
<keyword evidence="1" id="KW-0175">Coiled coil</keyword>
<dbReference type="PANTHER" id="PTHR33476:SF22">
    <property type="entry name" value="PROTEIN POLAR LOCALIZATION DURING ASYMMETRIC DIVISION AND REDISTRIBUTION"/>
    <property type="match status" value="1"/>
</dbReference>
<dbReference type="GO" id="GO:0008356">
    <property type="term" value="P:asymmetric cell division"/>
    <property type="evidence" value="ECO:0007669"/>
    <property type="project" value="InterPro"/>
</dbReference>
<reference evidence="3" key="1">
    <citation type="journal article" date="2013" name="Science">
        <title>The Amborella genome and the evolution of flowering plants.</title>
        <authorList>
            <consortium name="Amborella Genome Project"/>
        </authorList>
    </citation>
    <scope>NUCLEOTIDE SEQUENCE [LARGE SCALE GENOMIC DNA]</scope>
</reference>
<keyword evidence="3" id="KW-1185">Reference proteome</keyword>
<dbReference type="PANTHER" id="PTHR33476">
    <property type="entry name" value="EMB|CAB62613.1"/>
    <property type="match status" value="1"/>
</dbReference>
<protein>
    <submittedName>
        <fullName evidence="2">Uncharacterized protein</fullName>
    </submittedName>
</protein>
<dbReference type="HOGENOM" id="CLU_2625274_0_0_1"/>
<evidence type="ECO:0000313" key="3">
    <source>
        <dbReference type="Proteomes" id="UP000017836"/>
    </source>
</evidence>
<dbReference type="Gramene" id="ERM98371">
    <property type="protein sequence ID" value="ERM98371"/>
    <property type="gene ID" value="AMTR_s00072p00021800"/>
</dbReference>
<dbReference type="Proteomes" id="UP000017836">
    <property type="component" value="Unassembled WGS sequence"/>
</dbReference>
<evidence type="ECO:0000256" key="1">
    <source>
        <dbReference type="SAM" id="Coils"/>
    </source>
</evidence>
<name>W1NP91_AMBTC</name>
<dbReference type="InterPro" id="IPR040348">
    <property type="entry name" value="POLAR-like"/>
</dbReference>